<accession>A0A117M0I2</accession>
<evidence type="ECO:0000313" key="2">
    <source>
        <dbReference type="EMBL" id="KUK77499.1"/>
    </source>
</evidence>
<organism evidence="2 3">
    <name type="scientific">candidate division WS6 bacterium 34_10</name>
    <dbReference type="NCBI Taxonomy" id="1641389"/>
    <lineage>
        <taxon>Bacteria</taxon>
        <taxon>Candidatus Dojkabacteria</taxon>
    </lineage>
</organism>
<reference evidence="3" key="1">
    <citation type="journal article" date="2015" name="MBio">
        <title>Genome-Resolved Metagenomic Analysis Reveals Roles for Candidate Phyla and Other Microbial Community Members in Biogeochemical Transformations in Oil Reservoirs.</title>
        <authorList>
            <person name="Hu P."/>
            <person name="Tom L."/>
            <person name="Singh A."/>
            <person name="Thomas B.C."/>
            <person name="Baker B.J."/>
            <person name="Piceno Y.M."/>
            <person name="Andersen G.L."/>
            <person name="Banfield J.F."/>
        </authorList>
    </citation>
    <scope>NUCLEOTIDE SEQUENCE [LARGE SCALE GENOMIC DNA]</scope>
</reference>
<feature type="transmembrane region" description="Helical" evidence="1">
    <location>
        <begin position="343"/>
        <end position="363"/>
    </location>
</feature>
<feature type="transmembrane region" description="Helical" evidence="1">
    <location>
        <begin position="375"/>
        <end position="398"/>
    </location>
</feature>
<keyword evidence="1" id="KW-1133">Transmembrane helix</keyword>
<protein>
    <submittedName>
        <fullName evidence="2">Uncharacterized protein</fullName>
    </submittedName>
</protein>
<comment type="caution">
    <text evidence="2">The sequence shown here is derived from an EMBL/GenBank/DDBJ whole genome shotgun (WGS) entry which is preliminary data.</text>
</comment>
<dbReference type="EMBL" id="LGGO01000027">
    <property type="protein sequence ID" value="KUK77499.1"/>
    <property type="molecule type" value="Genomic_DNA"/>
</dbReference>
<dbReference type="Proteomes" id="UP000053904">
    <property type="component" value="Unassembled WGS sequence"/>
</dbReference>
<evidence type="ECO:0000256" key="1">
    <source>
        <dbReference type="SAM" id="Phobius"/>
    </source>
</evidence>
<proteinExistence type="predicted"/>
<keyword evidence="1" id="KW-0812">Transmembrane</keyword>
<name>A0A117M0I2_9BACT</name>
<keyword evidence="1" id="KW-0472">Membrane</keyword>
<feature type="transmembrane region" description="Helical" evidence="1">
    <location>
        <begin position="468"/>
        <end position="486"/>
    </location>
</feature>
<sequence>MPKNKNNNKTDSLQSFVLTEDTISPDTPLREEISRVAKFYAEELISKQEKESKIHIDEIASGVAKFYEQVRKVIDWKDDNALRRGAIERILKRRLLPKMVTGSFTQDDAFNLAQTMTEELIRGGHLPNHEVPRSRIEIVSNSISKYLYFLEYSIRSYGITNVKKGNEVTMFLIETAACEIEEVLTRPVKEYGIMDVMSKIMSERIKVEPENILNEDEKLDLIKVSVQRKLYHLDDNYIIYMYLRRKYPIWGNFSQGELKEFAQNLASIQKSSKEYINSKICKKFDEIISQYSTVFALLDDIFDDLKDTPQNLEKSINDKSLLMSMIRDNYNERRDTLKRRLRNSAIFSTLSVFISNWATFYLIEVPVARLFYEEFNLFATIIDFLLPALVMFLLVIFIKPPDEDNLDKVLEASRDLLYDHPEYETYDLKLKEGTSMIGTVVVTCFYIISTILLFVGIGYVFYIAQLPITSVVYDTFTIAITFSAALGVRRKSKELQIGEDRKFTEFLFDVFTVPIAKVGSFLSSKWKEYNVVAIFTNYLVEVPFVAVLDFMELWSKFIRERKAEIN</sequence>
<evidence type="ECO:0000313" key="3">
    <source>
        <dbReference type="Proteomes" id="UP000053904"/>
    </source>
</evidence>
<feature type="transmembrane region" description="Helical" evidence="1">
    <location>
        <begin position="437"/>
        <end position="462"/>
    </location>
</feature>
<dbReference type="AlphaFoldDB" id="A0A117M0I2"/>
<gene>
    <name evidence="2" type="ORF">XD93_0282</name>
</gene>